<feature type="non-terminal residue" evidence="5">
    <location>
        <position position="1"/>
    </location>
</feature>
<dbReference type="InterPro" id="IPR001128">
    <property type="entry name" value="Cyt_P450"/>
</dbReference>
<comment type="caution">
    <text evidence="5">The sequence shown here is derived from an EMBL/GenBank/DDBJ whole genome shotgun (WGS) entry which is preliminary data.</text>
</comment>
<dbReference type="GO" id="GO:0005506">
    <property type="term" value="F:iron ion binding"/>
    <property type="evidence" value="ECO:0007669"/>
    <property type="project" value="InterPro"/>
</dbReference>
<dbReference type="InterPro" id="IPR017972">
    <property type="entry name" value="Cyt_P450_CS"/>
</dbReference>
<evidence type="ECO:0000313" key="6">
    <source>
        <dbReference type="Proteomes" id="UP000754883"/>
    </source>
</evidence>
<organism evidence="5 6">
    <name type="scientific">Clonostachys byssicola</name>
    <dbReference type="NCBI Taxonomy" id="160290"/>
    <lineage>
        <taxon>Eukaryota</taxon>
        <taxon>Fungi</taxon>
        <taxon>Dikarya</taxon>
        <taxon>Ascomycota</taxon>
        <taxon>Pezizomycotina</taxon>
        <taxon>Sordariomycetes</taxon>
        <taxon>Hypocreomycetidae</taxon>
        <taxon>Hypocreales</taxon>
        <taxon>Bionectriaceae</taxon>
        <taxon>Clonostachys</taxon>
    </lineage>
</organism>
<evidence type="ECO:0000256" key="1">
    <source>
        <dbReference type="ARBA" id="ARBA00010617"/>
    </source>
</evidence>
<dbReference type="EMBL" id="CABFNO020001448">
    <property type="protein sequence ID" value="CAG9988292.1"/>
    <property type="molecule type" value="Genomic_DNA"/>
</dbReference>
<dbReference type="OrthoDB" id="3945418at2759"/>
<proteinExistence type="inferred from homology"/>
<comment type="similarity">
    <text evidence="1 4">Belongs to the cytochrome P450 family.</text>
</comment>
<evidence type="ECO:0008006" key="7">
    <source>
        <dbReference type="Google" id="ProtNLM"/>
    </source>
</evidence>
<keyword evidence="4" id="KW-0503">Monooxygenase</keyword>
<keyword evidence="4" id="KW-0349">Heme</keyword>
<keyword evidence="6" id="KW-1185">Reference proteome</keyword>
<dbReference type="AlphaFoldDB" id="A0A9N9UJ52"/>
<name>A0A9N9UJ52_9HYPO</name>
<dbReference type="PANTHER" id="PTHR46696">
    <property type="entry name" value="P450, PUTATIVE (EUROFUNG)-RELATED"/>
    <property type="match status" value="1"/>
</dbReference>
<dbReference type="GO" id="GO:0020037">
    <property type="term" value="F:heme binding"/>
    <property type="evidence" value="ECO:0007669"/>
    <property type="project" value="InterPro"/>
</dbReference>
<dbReference type="SUPFAM" id="SSF48264">
    <property type="entry name" value="Cytochrome P450"/>
    <property type="match status" value="1"/>
</dbReference>
<dbReference type="GO" id="GO:0016705">
    <property type="term" value="F:oxidoreductase activity, acting on paired donors, with incorporation or reduction of molecular oxygen"/>
    <property type="evidence" value="ECO:0007669"/>
    <property type="project" value="InterPro"/>
</dbReference>
<reference evidence="6" key="1">
    <citation type="submission" date="2019-06" db="EMBL/GenBank/DDBJ databases">
        <authorList>
            <person name="Broberg M."/>
        </authorList>
    </citation>
    <scope>NUCLEOTIDE SEQUENCE [LARGE SCALE GENOMIC DNA]</scope>
</reference>
<sequence length="428" mass="47064">SQTCYSIKTATQIAPRFPFQRASALEPPAEYADLRAREPVSRVTLFDGSQAWLAVKYEDVCKVSTDTRLSKERTRPGFPELSAGGKAAAKNKPTFVDMDSPAHMNQRGMVEPFFVKDKIEAMKPYIQRTIDGLLDTMIAKGCAEPIDLVENFALPVPSYIIYTILGVPFADLEYLTAQNAIRSNGSATAQEASLANQELLDYLAKLVDQRLESPQNDLISKLVVEQLRNGHIEKSDAVQIAFLLLVAGNATMVNMINLVGLLVSPMTSAANVLNQGVVVLMQHPEHYEALKADPSFVPGFVQELCRYHTGSSLAMKRVAKVDFELGGKTIRAGEGIIAANASANRDEDIFPNPDEFDMRRDFAGHDALGFGFGPHRCIAEHLAVAELELVFATLLRRLPSLKVSIPTEELECSPRHKDVGILKLPVVW</sequence>
<accession>A0A9N9UJ52</accession>
<keyword evidence="2 4" id="KW-0479">Metal-binding</keyword>
<dbReference type="GO" id="GO:0004497">
    <property type="term" value="F:monooxygenase activity"/>
    <property type="evidence" value="ECO:0007669"/>
    <property type="project" value="UniProtKB-KW"/>
</dbReference>
<dbReference type="InterPro" id="IPR036396">
    <property type="entry name" value="Cyt_P450_sf"/>
</dbReference>
<dbReference type="InterPro" id="IPR002397">
    <property type="entry name" value="Cyt_P450_B"/>
</dbReference>
<evidence type="ECO:0000313" key="5">
    <source>
        <dbReference type="EMBL" id="CAG9988292.1"/>
    </source>
</evidence>
<dbReference type="PRINTS" id="PR00359">
    <property type="entry name" value="BP450"/>
</dbReference>
<dbReference type="PANTHER" id="PTHR46696:SF6">
    <property type="entry name" value="P450, PUTATIVE (EUROFUNG)-RELATED"/>
    <property type="match status" value="1"/>
</dbReference>
<dbReference type="Pfam" id="PF00067">
    <property type="entry name" value="p450"/>
    <property type="match status" value="1"/>
</dbReference>
<dbReference type="PROSITE" id="PS00086">
    <property type="entry name" value="CYTOCHROME_P450"/>
    <property type="match status" value="1"/>
</dbReference>
<keyword evidence="3 4" id="KW-0408">Iron</keyword>
<evidence type="ECO:0000256" key="4">
    <source>
        <dbReference type="RuleBase" id="RU000461"/>
    </source>
</evidence>
<evidence type="ECO:0000256" key="2">
    <source>
        <dbReference type="ARBA" id="ARBA00022723"/>
    </source>
</evidence>
<dbReference type="Gene3D" id="1.10.630.10">
    <property type="entry name" value="Cytochrome P450"/>
    <property type="match status" value="1"/>
</dbReference>
<dbReference type="Proteomes" id="UP000754883">
    <property type="component" value="Unassembled WGS sequence"/>
</dbReference>
<gene>
    <name evidence="5" type="ORF">CBYS24578_00016522</name>
</gene>
<protein>
    <recommendedName>
        <fullName evidence="7">Cytochrome P450 55A3</fullName>
    </recommendedName>
</protein>
<reference evidence="5 6" key="2">
    <citation type="submission" date="2021-10" db="EMBL/GenBank/DDBJ databases">
        <authorList>
            <person name="Piombo E."/>
        </authorList>
    </citation>
    <scope>NUCLEOTIDE SEQUENCE [LARGE SCALE GENOMIC DNA]</scope>
</reference>
<dbReference type="CDD" id="cd11030">
    <property type="entry name" value="CYP105-like"/>
    <property type="match status" value="1"/>
</dbReference>
<keyword evidence="4" id="KW-0560">Oxidoreductase</keyword>
<evidence type="ECO:0000256" key="3">
    <source>
        <dbReference type="ARBA" id="ARBA00023004"/>
    </source>
</evidence>